<evidence type="ECO:0000313" key="2">
    <source>
        <dbReference type="Proteomes" id="UP000182259"/>
    </source>
</evidence>
<protein>
    <submittedName>
        <fullName evidence="1">CIC11C00000001529</fullName>
    </submittedName>
</protein>
<gene>
    <name evidence="1" type="ORF">SAMEA4029009_CIC11G00000001529</name>
</gene>
<evidence type="ECO:0000313" key="1">
    <source>
        <dbReference type="EMBL" id="SGZ56273.1"/>
    </source>
</evidence>
<organism evidence="1 2">
    <name type="scientific">Sungouiella intermedia</name>
    <dbReference type="NCBI Taxonomy" id="45354"/>
    <lineage>
        <taxon>Eukaryota</taxon>
        <taxon>Fungi</taxon>
        <taxon>Dikarya</taxon>
        <taxon>Ascomycota</taxon>
        <taxon>Saccharomycotina</taxon>
        <taxon>Pichiomycetes</taxon>
        <taxon>Metschnikowiaceae</taxon>
        <taxon>Sungouiella</taxon>
    </lineage>
</organism>
<sequence>MDPLAHGSRLIYVFKCQSRARVGGKAKTSRELPVEHTLAGRVCRTPSYTINTLGDKISAEFCAIKSIPDVAEPIIKPSETDEDISGVLGLESESDDDMESLDFNVKLMGELTGELMDTGLK</sequence>
<dbReference type="AlphaFoldDB" id="A0A1L0BY41"/>
<dbReference type="Proteomes" id="UP000182259">
    <property type="component" value="Chromosome IV"/>
</dbReference>
<accession>A0A1L0BY41</accession>
<dbReference type="EMBL" id="LT635767">
    <property type="protein sequence ID" value="SGZ56273.1"/>
    <property type="molecule type" value="Genomic_DNA"/>
</dbReference>
<proteinExistence type="predicted"/>
<reference evidence="1 2" key="1">
    <citation type="submission" date="2016-10" db="EMBL/GenBank/DDBJ databases">
        <authorList>
            <person name="de Groot N.N."/>
        </authorList>
    </citation>
    <scope>NUCLEOTIDE SEQUENCE [LARGE SCALE GENOMIC DNA]</scope>
    <source>
        <strain evidence="1 2">PYCC 4715</strain>
    </source>
</reference>
<name>A0A1L0BY41_9ASCO</name>